<dbReference type="GO" id="GO:0005524">
    <property type="term" value="F:ATP binding"/>
    <property type="evidence" value="ECO:0007669"/>
    <property type="project" value="UniProtKB-KW"/>
</dbReference>
<evidence type="ECO:0000256" key="11">
    <source>
        <dbReference type="SAM" id="MobiDB-lite"/>
    </source>
</evidence>
<dbReference type="Proteomes" id="UP001056012">
    <property type="component" value="Chromosome 2"/>
</dbReference>
<feature type="transmembrane region" description="Helical" evidence="12">
    <location>
        <begin position="1006"/>
        <end position="1030"/>
    </location>
</feature>
<keyword evidence="4 12" id="KW-0812">Transmembrane</keyword>
<evidence type="ECO:0000259" key="14">
    <source>
        <dbReference type="PROSITE" id="PS50929"/>
    </source>
</evidence>
<name>A0A9Q8Z509_CURCL</name>
<dbReference type="InterPro" id="IPR003439">
    <property type="entry name" value="ABC_transporter-like_ATP-bd"/>
</dbReference>
<protein>
    <recommendedName>
        <fullName evidence="17">ABC transporter</fullName>
    </recommendedName>
</protein>
<dbReference type="GO" id="GO:0140359">
    <property type="term" value="F:ABC-type transporter activity"/>
    <property type="evidence" value="ECO:0007669"/>
    <property type="project" value="InterPro"/>
</dbReference>
<dbReference type="GO" id="GO:0003676">
    <property type="term" value="F:nucleic acid binding"/>
    <property type="evidence" value="ECO:0007669"/>
    <property type="project" value="InterPro"/>
</dbReference>
<dbReference type="InterPro" id="IPR004875">
    <property type="entry name" value="DDE_SF_endonuclease_dom"/>
</dbReference>
<dbReference type="CDD" id="cd03250">
    <property type="entry name" value="ABCC_MRP_domain1"/>
    <property type="match status" value="1"/>
</dbReference>
<evidence type="ECO:0000256" key="5">
    <source>
        <dbReference type="ARBA" id="ARBA00022737"/>
    </source>
</evidence>
<feature type="region of interest" description="Disordered" evidence="11">
    <location>
        <begin position="414"/>
        <end position="443"/>
    </location>
</feature>
<dbReference type="FunFam" id="3.40.50.300:FF:000825">
    <property type="entry name" value="ABC bile acid transporter"/>
    <property type="match status" value="1"/>
</dbReference>
<feature type="transmembrane region" description="Helical" evidence="12">
    <location>
        <begin position="570"/>
        <end position="596"/>
    </location>
</feature>
<dbReference type="InterPro" id="IPR027417">
    <property type="entry name" value="P-loop_NTPase"/>
</dbReference>
<keyword evidence="8 12" id="KW-1133">Transmembrane helix</keyword>
<gene>
    <name evidence="15" type="ORF">yc1106_03711</name>
</gene>
<evidence type="ECO:0000256" key="9">
    <source>
        <dbReference type="ARBA" id="ARBA00023136"/>
    </source>
</evidence>
<dbReference type="InterPro" id="IPR017871">
    <property type="entry name" value="ABC_transporter-like_CS"/>
</dbReference>
<evidence type="ECO:0000256" key="8">
    <source>
        <dbReference type="ARBA" id="ARBA00022989"/>
    </source>
</evidence>
<dbReference type="Pfam" id="PF00005">
    <property type="entry name" value="ABC_tran"/>
    <property type="match status" value="2"/>
</dbReference>
<feature type="transmembrane region" description="Helical" evidence="12">
    <location>
        <begin position="143"/>
        <end position="165"/>
    </location>
</feature>
<evidence type="ECO:0000256" key="1">
    <source>
        <dbReference type="ARBA" id="ARBA00004141"/>
    </source>
</evidence>
<dbReference type="FunFam" id="1.20.1560.10:FF:000013">
    <property type="entry name" value="ABC transporter C family member 2"/>
    <property type="match status" value="1"/>
</dbReference>
<dbReference type="Gene3D" id="1.20.1560.10">
    <property type="entry name" value="ABC transporter type 1, transmembrane domain"/>
    <property type="match status" value="2"/>
</dbReference>
<dbReference type="PROSITE" id="PS00211">
    <property type="entry name" value="ABC_TRANSPORTER_1"/>
    <property type="match status" value="1"/>
</dbReference>
<keyword evidence="10" id="KW-0325">Glycoprotein</keyword>
<feature type="domain" description="ABC transmembrane type-1" evidence="14">
    <location>
        <begin position="448"/>
        <end position="631"/>
    </location>
</feature>
<keyword evidence="5" id="KW-0677">Repeat</keyword>
<dbReference type="SMART" id="SM00382">
    <property type="entry name" value="AAA"/>
    <property type="match status" value="2"/>
</dbReference>
<feature type="transmembrane region" description="Helical" evidence="12">
    <location>
        <begin position="960"/>
        <end position="981"/>
    </location>
</feature>
<evidence type="ECO:0000256" key="6">
    <source>
        <dbReference type="ARBA" id="ARBA00022741"/>
    </source>
</evidence>
<keyword evidence="6" id="KW-0547">Nucleotide-binding</keyword>
<dbReference type="Gene3D" id="3.40.50.300">
    <property type="entry name" value="P-loop containing nucleotide triphosphate hydrolases"/>
    <property type="match status" value="2"/>
</dbReference>
<feature type="transmembrane region" description="Helical" evidence="12">
    <location>
        <begin position="475"/>
        <end position="501"/>
    </location>
</feature>
<feature type="domain" description="ABC transporter" evidence="13">
    <location>
        <begin position="658"/>
        <end position="907"/>
    </location>
</feature>
<evidence type="ECO:0008006" key="17">
    <source>
        <dbReference type="Google" id="ProtNLM"/>
    </source>
</evidence>
<feature type="transmembrane region" description="Helical" evidence="12">
    <location>
        <begin position="84"/>
        <end position="104"/>
    </location>
</feature>
<dbReference type="GO" id="GO:0016887">
    <property type="term" value="F:ATP hydrolysis activity"/>
    <property type="evidence" value="ECO:0007669"/>
    <property type="project" value="InterPro"/>
</dbReference>
<keyword evidence="9 12" id="KW-0472">Membrane</keyword>
<feature type="transmembrane region" description="Helical" evidence="12">
    <location>
        <begin position="1089"/>
        <end position="1122"/>
    </location>
</feature>
<dbReference type="Pfam" id="PF03184">
    <property type="entry name" value="DDE_1"/>
    <property type="match status" value="1"/>
</dbReference>
<dbReference type="GO" id="GO:0016020">
    <property type="term" value="C:membrane"/>
    <property type="evidence" value="ECO:0007669"/>
    <property type="project" value="UniProtKB-SubCell"/>
</dbReference>
<dbReference type="SUPFAM" id="SSF90123">
    <property type="entry name" value="ABC transporter transmembrane region"/>
    <property type="match status" value="2"/>
</dbReference>
<dbReference type="VEuPathDB" id="FungiDB:yc1106_03711"/>
<reference evidence="15" key="1">
    <citation type="submission" date="2021-12" db="EMBL/GenBank/DDBJ databases">
        <title>Curvularia clavata genome.</title>
        <authorList>
            <person name="Cao Y."/>
        </authorList>
    </citation>
    <scope>NUCLEOTIDE SEQUENCE</scope>
    <source>
        <strain evidence="15">Yc1106</strain>
    </source>
</reference>
<keyword evidence="16" id="KW-1185">Reference proteome</keyword>
<feature type="compositionally biased region" description="Acidic residues" evidence="11">
    <location>
        <begin position="427"/>
        <end position="443"/>
    </location>
</feature>
<evidence type="ECO:0000256" key="3">
    <source>
        <dbReference type="ARBA" id="ARBA00022448"/>
    </source>
</evidence>
<dbReference type="EMBL" id="CP089275">
    <property type="protein sequence ID" value="USP76437.1"/>
    <property type="molecule type" value="Genomic_DNA"/>
</dbReference>
<proteinExistence type="inferred from homology"/>
<dbReference type="PROSITE" id="PS50893">
    <property type="entry name" value="ABC_TRANSPORTER_2"/>
    <property type="match status" value="2"/>
</dbReference>
<evidence type="ECO:0000256" key="2">
    <source>
        <dbReference type="ARBA" id="ARBA00009726"/>
    </source>
</evidence>
<evidence type="ECO:0000256" key="12">
    <source>
        <dbReference type="SAM" id="Phobius"/>
    </source>
</evidence>
<evidence type="ECO:0000313" key="16">
    <source>
        <dbReference type="Proteomes" id="UP001056012"/>
    </source>
</evidence>
<dbReference type="SUPFAM" id="SSF52540">
    <property type="entry name" value="P-loop containing nucleoside triphosphate hydrolases"/>
    <property type="match status" value="2"/>
</dbReference>
<accession>A0A9Q8Z509</accession>
<evidence type="ECO:0000313" key="15">
    <source>
        <dbReference type="EMBL" id="USP76437.1"/>
    </source>
</evidence>
<dbReference type="Pfam" id="PF00664">
    <property type="entry name" value="ABC_membrane"/>
    <property type="match status" value="2"/>
</dbReference>
<sequence length="1669" mass="183246">MADSTTTAVTWVSVAVAAASTWFTLRDRKKKKTKNAEQARYASLAGDEEDDDARGPWSGEVDDAELEGEMDSDDDEATVKEGRAYTYLAAVGTATGLLASVVVLRLAFSMGAVVLVAGWALAALQAARLVGEKSGHRRFRTGCRLAASSGALCLAGGVLALRAKAAASPHLLLMVTGVAAGGAALAATAALSLPRATLDAARVDAQHAVSALSKHSFAWTRPLLDRVRNNPNQLLEVHDLPALTRQYLTRHLRHRFPPCFQPSARPLWRSVIADHRHAITVQWSLAALESVLLVGPQAALFKLLTLLERKATDEPDVRQLWLWAGGLVVFKIAHLFTESWLEWVNFALLATPIRSQLSALIYDKSMRLKDVKTAASNSASSASTKSSRKSSDGDSGIGEDDGYEMEALMTKDERASANAHTHAANGDDGDDDDSSPKEDSDEDAQGAVNLLGVDVQRVSDFAGYNVLIPASLLKIIIASVFLVNLIGWVSTLVGFAVPLVFQPLNQVATRGYSNAAEAVMMIRDEKAHVVTEALHGIRQIKLSAIEPQWQKIIMTTRNKELKAQWRLFKWATFMTFTWLSMPILLGAAALGAYAWINGSVTPAIAFTALSVFSSLEWTLSVVPTTITELLDAKVSLSRIEQHLKQPNERKPPQSGDCVAFEHATISWPSQNEAEGSFRLRDINLRFPNNEFSVVHGKTGSGKSLLLAAILGEADIISGSVSAPRPPSSHHHAPIAISQHDWIVPSLMGFVAQIPWIENASLKDNVLFGLPYVRSRYRKVLDACALTKDLDMLPDGEDTEIGASGINLSGGQRWRVTLARALYSRAGILVLDDIFSAVDAHVGQHILNHALHGDLMQGRTRILVTHHVGLVSSLANYIVELGEGGVRRATRHTPTLKSLGHVSSQTAASDNAKAALNDVELDDTKKADAPMKFVQDEFREKGRVRLNVFKVYMGSSGGTKYWTLVISIYVVSALSMLGRSYWVKHWTQKDLAKAQSSPDADHRGIKYYLAVYIVLSALAALLIAVKSLMVLRASIRASRKLFETITHTVLRAPLRWLDTVPTGRIMNRFVSDFALVDSRLAGDFNWAFHGFLIIITIIGSALFVSLMMIAPIAIFAVVSLYYANVYLEGVRDIKRLESNAKSPIFELLGSSLAGLATVRSFGKVDEYMDRMFDRIDDYGRTTWHLLLASRWMSFRQGLSGSIFTFVVAAVVISIDGISASLAGFTLGFVLDYSYIAIETISRYTSFELDMNSAERVVEYTEMKTEDPSGNPVEHDWPREGRLEVRNLNAKYAPELPLVLKGLSFSIAARQRVGVVGRTGSGKSSLSLAIFRVLEAEKGSIMVDGVDISKIRLSDLRSRLAIIPQDPVLFSGTLRSNLDPFDKHSDGELKDALRRVHLIDSDLDDDEDEDVPGSNVNIFRNLQSQIARGGLNLSQGQRQLLCLARAMVLRPRIMVLDEATSAVDMATDQKIQRSIRDEFKDSTLIVIAHRLSTIADFDKVLVMDDGRGECDTPARLMKSNAAFRDMLAKSGERDAKYGICDDDVYNFDEAGFLMGKITTQLVVTASERRARPKAIQPGGREWVTFIAGINAAGWSIPPFLIFTGKYHLSAWYEEAEIPRDWAIVVSDNGWTTNELGVEWLKHFVKHTDGKVVGARRLFILDGHESHQSLEF</sequence>
<evidence type="ECO:0000256" key="4">
    <source>
        <dbReference type="ARBA" id="ARBA00022692"/>
    </source>
</evidence>
<dbReference type="OrthoDB" id="6500128at2759"/>
<dbReference type="PROSITE" id="PS50929">
    <property type="entry name" value="ABC_TM1F"/>
    <property type="match status" value="2"/>
</dbReference>
<feature type="transmembrane region" description="Helical" evidence="12">
    <location>
        <begin position="6"/>
        <end position="25"/>
    </location>
</feature>
<keyword evidence="3" id="KW-0813">Transport</keyword>
<dbReference type="InterPro" id="IPR003593">
    <property type="entry name" value="AAA+_ATPase"/>
</dbReference>
<dbReference type="CDD" id="cd18596">
    <property type="entry name" value="ABC_6TM_VMR1_D1_like"/>
    <property type="match status" value="1"/>
</dbReference>
<dbReference type="PANTHER" id="PTHR24223">
    <property type="entry name" value="ATP-BINDING CASSETTE SUB-FAMILY C"/>
    <property type="match status" value="1"/>
</dbReference>
<dbReference type="PANTHER" id="PTHR24223:SF456">
    <property type="entry name" value="MULTIDRUG RESISTANCE-ASSOCIATED PROTEIN LETHAL(2)03659"/>
    <property type="match status" value="1"/>
</dbReference>
<feature type="compositionally biased region" description="Acidic residues" evidence="11">
    <location>
        <begin position="60"/>
        <end position="75"/>
    </location>
</feature>
<comment type="subcellular location">
    <subcellularLocation>
        <location evidence="1">Membrane</location>
        <topology evidence="1">Multi-pass membrane protein</topology>
    </subcellularLocation>
</comment>
<feature type="transmembrane region" description="Helical" evidence="12">
    <location>
        <begin position="110"/>
        <end position="131"/>
    </location>
</feature>
<dbReference type="InterPro" id="IPR036640">
    <property type="entry name" value="ABC1_TM_sf"/>
</dbReference>
<dbReference type="CDD" id="cd03244">
    <property type="entry name" value="ABCC_MRP_domain2"/>
    <property type="match status" value="1"/>
</dbReference>
<feature type="transmembrane region" description="Helical" evidence="12">
    <location>
        <begin position="171"/>
        <end position="193"/>
    </location>
</feature>
<evidence type="ECO:0000256" key="7">
    <source>
        <dbReference type="ARBA" id="ARBA00022840"/>
    </source>
</evidence>
<feature type="domain" description="ABC transporter" evidence="13">
    <location>
        <begin position="1283"/>
        <end position="1528"/>
    </location>
</feature>
<feature type="region of interest" description="Disordered" evidence="11">
    <location>
        <begin position="377"/>
        <end position="398"/>
    </location>
</feature>
<dbReference type="FunFam" id="3.40.50.300:FF:000610">
    <property type="entry name" value="Multidrug resistance-associated ABC transporter"/>
    <property type="match status" value="1"/>
</dbReference>
<evidence type="ECO:0000256" key="10">
    <source>
        <dbReference type="ARBA" id="ARBA00023180"/>
    </source>
</evidence>
<keyword evidence="7" id="KW-0067">ATP-binding</keyword>
<feature type="transmembrane region" description="Helical" evidence="12">
    <location>
        <begin position="1201"/>
        <end position="1229"/>
    </location>
</feature>
<feature type="domain" description="ABC transmembrane type-1" evidence="14">
    <location>
        <begin position="963"/>
        <end position="1247"/>
    </location>
</feature>
<dbReference type="CDD" id="cd18604">
    <property type="entry name" value="ABC_6TM_VMR1_D2_like"/>
    <property type="match status" value="1"/>
</dbReference>
<feature type="region of interest" description="Disordered" evidence="11">
    <location>
        <begin position="30"/>
        <end position="75"/>
    </location>
</feature>
<organism evidence="15 16">
    <name type="scientific">Curvularia clavata</name>
    <dbReference type="NCBI Taxonomy" id="95742"/>
    <lineage>
        <taxon>Eukaryota</taxon>
        <taxon>Fungi</taxon>
        <taxon>Dikarya</taxon>
        <taxon>Ascomycota</taxon>
        <taxon>Pezizomycotina</taxon>
        <taxon>Dothideomycetes</taxon>
        <taxon>Pleosporomycetidae</taxon>
        <taxon>Pleosporales</taxon>
        <taxon>Pleosporineae</taxon>
        <taxon>Pleosporaceae</taxon>
        <taxon>Curvularia</taxon>
    </lineage>
</organism>
<dbReference type="InterPro" id="IPR011527">
    <property type="entry name" value="ABC1_TM_dom"/>
</dbReference>
<dbReference type="InterPro" id="IPR050173">
    <property type="entry name" value="ABC_transporter_C-like"/>
</dbReference>
<comment type="similarity">
    <text evidence="2">Belongs to the ABC transporter superfamily. ABCC family. Conjugate transporter (TC 3.A.1.208) subfamily.</text>
</comment>
<dbReference type="GO" id="GO:0005737">
    <property type="term" value="C:cytoplasm"/>
    <property type="evidence" value="ECO:0007669"/>
    <property type="project" value="UniProtKB-ARBA"/>
</dbReference>
<evidence type="ECO:0000259" key="13">
    <source>
        <dbReference type="PROSITE" id="PS50893"/>
    </source>
</evidence>